<gene>
    <name evidence="1" type="primary">Necator_chrX.g23893</name>
    <name evidence="1" type="ORF">RB195_023728</name>
</gene>
<evidence type="ECO:0000313" key="2">
    <source>
        <dbReference type="Proteomes" id="UP001303046"/>
    </source>
</evidence>
<dbReference type="Proteomes" id="UP001303046">
    <property type="component" value="Unassembled WGS sequence"/>
</dbReference>
<reference evidence="1 2" key="1">
    <citation type="submission" date="2023-08" db="EMBL/GenBank/DDBJ databases">
        <title>A Necator americanus chromosomal reference genome.</title>
        <authorList>
            <person name="Ilik V."/>
            <person name="Petrzelkova K.J."/>
            <person name="Pardy F."/>
            <person name="Fuh T."/>
            <person name="Niatou-Singa F.S."/>
            <person name="Gouil Q."/>
            <person name="Baker L."/>
            <person name="Ritchie M.E."/>
            <person name="Jex A.R."/>
            <person name="Gazzola D."/>
            <person name="Li H."/>
            <person name="Toshio Fujiwara R."/>
            <person name="Zhan B."/>
            <person name="Aroian R.V."/>
            <person name="Pafco B."/>
            <person name="Schwarz E.M."/>
        </authorList>
    </citation>
    <scope>NUCLEOTIDE SEQUENCE [LARGE SCALE GENOMIC DNA]</scope>
    <source>
        <strain evidence="1 2">Aroian</strain>
        <tissue evidence="1">Whole animal</tissue>
    </source>
</reference>
<sequence length="122" mass="13968">MMNDMTPAGQEETSGLGNIQEHRVVVKKTRNTRFRAHLSITVILPALTYASETWTLPKEEESAVRVIERRIERVMLEVSRFTQVKEGFEVHSYVKGQRSEMLLHIPIKAKLRVLTTIVGPEP</sequence>
<evidence type="ECO:0000313" key="1">
    <source>
        <dbReference type="EMBL" id="KAK6763125.1"/>
    </source>
</evidence>
<organism evidence="1 2">
    <name type="scientific">Necator americanus</name>
    <name type="common">Human hookworm</name>
    <dbReference type="NCBI Taxonomy" id="51031"/>
    <lineage>
        <taxon>Eukaryota</taxon>
        <taxon>Metazoa</taxon>
        <taxon>Ecdysozoa</taxon>
        <taxon>Nematoda</taxon>
        <taxon>Chromadorea</taxon>
        <taxon>Rhabditida</taxon>
        <taxon>Rhabditina</taxon>
        <taxon>Rhabditomorpha</taxon>
        <taxon>Strongyloidea</taxon>
        <taxon>Ancylostomatidae</taxon>
        <taxon>Bunostominae</taxon>
        <taxon>Necator</taxon>
    </lineage>
</organism>
<proteinExistence type="predicted"/>
<protein>
    <submittedName>
        <fullName evidence="1">Uncharacterized protein</fullName>
    </submittedName>
</protein>
<dbReference type="EMBL" id="JAVFWL010000006">
    <property type="protein sequence ID" value="KAK6763125.1"/>
    <property type="molecule type" value="Genomic_DNA"/>
</dbReference>
<comment type="caution">
    <text evidence="1">The sequence shown here is derived from an EMBL/GenBank/DDBJ whole genome shotgun (WGS) entry which is preliminary data.</text>
</comment>
<keyword evidence="2" id="KW-1185">Reference proteome</keyword>
<name>A0ABR1EL63_NECAM</name>
<accession>A0ABR1EL63</accession>